<sequence>MLAASPSQELEKEDTNNNLVPLILNPVTINYLGLVQDHNNNMLLTQIAYSLFFTTATPSVYLINWSAGDQFRCEDTRGGQRNLILGPNTTECNYSSRFVHKLAALGTACPPSPLARSRTQPSARDGPPAKGKGNMTSFASKANNKSHLSKEEMKELMEDGGRRRFKAHNGRFLTDTDVKQLKGMYFLYDRIMSIQPQNGGTSQQWTIERMNDNEVLIRTTFKGGVPRIFGQLSFRCEMVDRGYLMTHSKYVFNEHIY</sequence>
<protein>
    <submittedName>
        <fullName evidence="2">Uncharacterized protein</fullName>
    </submittedName>
</protein>
<evidence type="ECO:0000313" key="3">
    <source>
        <dbReference type="Proteomes" id="UP000005239"/>
    </source>
</evidence>
<accession>A0A8R1UZT1</accession>
<dbReference type="Proteomes" id="UP000005239">
    <property type="component" value="Unassembled WGS sequence"/>
</dbReference>
<name>A0A2A6CDS4_PRIPA</name>
<dbReference type="EnsemblMetazoa" id="PPA43134.1">
    <property type="protein sequence ID" value="PPA43134.1"/>
    <property type="gene ID" value="WBGene00281503"/>
</dbReference>
<proteinExistence type="predicted"/>
<feature type="compositionally biased region" description="Basic and acidic residues" evidence="1">
    <location>
        <begin position="148"/>
        <end position="158"/>
    </location>
</feature>
<feature type="region of interest" description="Disordered" evidence="1">
    <location>
        <begin position="110"/>
        <end position="158"/>
    </location>
</feature>
<gene>
    <name evidence="2" type="primary">WBGene00281503</name>
</gene>
<feature type="compositionally biased region" description="Polar residues" evidence="1">
    <location>
        <begin position="134"/>
        <end position="146"/>
    </location>
</feature>
<dbReference type="AlphaFoldDB" id="A0A2A6CDS4"/>
<keyword evidence="3" id="KW-1185">Reference proteome</keyword>
<organism evidence="2 3">
    <name type="scientific">Pristionchus pacificus</name>
    <name type="common">Parasitic nematode worm</name>
    <dbReference type="NCBI Taxonomy" id="54126"/>
    <lineage>
        <taxon>Eukaryota</taxon>
        <taxon>Metazoa</taxon>
        <taxon>Ecdysozoa</taxon>
        <taxon>Nematoda</taxon>
        <taxon>Chromadorea</taxon>
        <taxon>Rhabditida</taxon>
        <taxon>Rhabditina</taxon>
        <taxon>Diplogasteromorpha</taxon>
        <taxon>Diplogasteroidea</taxon>
        <taxon>Neodiplogasteridae</taxon>
        <taxon>Pristionchus</taxon>
    </lineage>
</organism>
<accession>A0A2A6CDS4</accession>
<evidence type="ECO:0000256" key="1">
    <source>
        <dbReference type="SAM" id="MobiDB-lite"/>
    </source>
</evidence>
<evidence type="ECO:0000313" key="2">
    <source>
        <dbReference type="EnsemblMetazoa" id="PPA43134.1"/>
    </source>
</evidence>
<reference evidence="3" key="1">
    <citation type="journal article" date="2008" name="Nat. Genet.">
        <title>The Pristionchus pacificus genome provides a unique perspective on nematode lifestyle and parasitism.</title>
        <authorList>
            <person name="Dieterich C."/>
            <person name="Clifton S.W."/>
            <person name="Schuster L.N."/>
            <person name="Chinwalla A."/>
            <person name="Delehaunty K."/>
            <person name="Dinkelacker I."/>
            <person name="Fulton L."/>
            <person name="Fulton R."/>
            <person name="Godfrey J."/>
            <person name="Minx P."/>
            <person name="Mitreva M."/>
            <person name="Roeseler W."/>
            <person name="Tian H."/>
            <person name="Witte H."/>
            <person name="Yang S.P."/>
            <person name="Wilson R.K."/>
            <person name="Sommer R.J."/>
        </authorList>
    </citation>
    <scope>NUCLEOTIDE SEQUENCE [LARGE SCALE GENOMIC DNA]</scope>
    <source>
        <strain evidence="3">PS312</strain>
    </source>
</reference>
<reference evidence="2" key="2">
    <citation type="submission" date="2022-06" db="UniProtKB">
        <authorList>
            <consortium name="EnsemblMetazoa"/>
        </authorList>
    </citation>
    <scope>IDENTIFICATION</scope>
    <source>
        <strain evidence="2">PS312</strain>
    </source>
</reference>